<evidence type="ECO:0000259" key="8">
    <source>
        <dbReference type="PROSITE" id="PS50850"/>
    </source>
</evidence>
<feature type="transmembrane region" description="Helical" evidence="7">
    <location>
        <begin position="439"/>
        <end position="459"/>
    </location>
</feature>
<evidence type="ECO:0000256" key="6">
    <source>
        <dbReference type="SAM" id="MobiDB-lite"/>
    </source>
</evidence>
<dbReference type="SUPFAM" id="SSF103473">
    <property type="entry name" value="MFS general substrate transporter"/>
    <property type="match status" value="1"/>
</dbReference>
<dbReference type="InterPro" id="IPR011701">
    <property type="entry name" value="MFS"/>
</dbReference>
<keyword evidence="10" id="KW-1185">Reference proteome</keyword>
<dbReference type="Pfam" id="PF07690">
    <property type="entry name" value="MFS_1"/>
    <property type="match status" value="1"/>
</dbReference>
<dbReference type="InterPro" id="IPR036259">
    <property type="entry name" value="MFS_trans_sf"/>
</dbReference>
<keyword evidence="3 7" id="KW-1133">Transmembrane helix</keyword>
<feature type="transmembrane region" description="Helical" evidence="7">
    <location>
        <begin position="254"/>
        <end position="273"/>
    </location>
</feature>
<comment type="subcellular location">
    <subcellularLocation>
        <location evidence="1">Cell membrane</location>
        <topology evidence="1">Multi-pass membrane protein</topology>
    </subcellularLocation>
</comment>
<accession>A0A401YQD6</accession>
<dbReference type="PANTHER" id="PTHR42718">
    <property type="entry name" value="MAJOR FACILITATOR SUPERFAMILY MULTIDRUG TRANSPORTER MFSC"/>
    <property type="match status" value="1"/>
</dbReference>
<comment type="caution">
    <text evidence="9">The sequence shown here is derived from an EMBL/GenBank/DDBJ whole genome shotgun (WGS) entry which is preliminary data.</text>
</comment>
<dbReference type="RefSeq" id="WP_126638812.1">
    <property type="nucleotide sequence ID" value="NZ_BIFH01000021.1"/>
</dbReference>
<dbReference type="Gene3D" id="1.20.1720.10">
    <property type="entry name" value="Multidrug resistance protein D"/>
    <property type="match status" value="1"/>
</dbReference>
<gene>
    <name evidence="9" type="primary">actII-2_4</name>
    <name evidence="9" type="ORF">EHYA_04499</name>
</gene>
<evidence type="ECO:0000256" key="5">
    <source>
        <dbReference type="ARBA" id="ARBA00023251"/>
    </source>
</evidence>
<evidence type="ECO:0000256" key="3">
    <source>
        <dbReference type="ARBA" id="ARBA00022989"/>
    </source>
</evidence>
<feature type="transmembrane region" description="Helical" evidence="7">
    <location>
        <begin position="36"/>
        <end position="60"/>
    </location>
</feature>
<organism evidence="9 10">
    <name type="scientific">Embleya hyalina</name>
    <dbReference type="NCBI Taxonomy" id="516124"/>
    <lineage>
        <taxon>Bacteria</taxon>
        <taxon>Bacillati</taxon>
        <taxon>Actinomycetota</taxon>
        <taxon>Actinomycetes</taxon>
        <taxon>Kitasatosporales</taxon>
        <taxon>Streptomycetaceae</taxon>
        <taxon>Embleya</taxon>
    </lineage>
</organism>
<feature type="transmembrane region" description="Helical" evidence="7">
    <location>
        <begin position="197"/>
        <end position="216"/>
    </location>
</feature>
<evidence type="ECO:0000256" key="1">
    <source>
        <dbReference type="ARBA" id="ARBA00004651"/>
    </source>
</evidence>
<feature type="transmembrane region" description="Helical" evidence="7">
    <location>
        <begin position="364"/>
        <end position="383"/>
    </location>
</feature>
<dbReference type="PANTHER" id="PTHR42718:SF39">
    <property type="entry name" value="ACTINORHODIN TRANSPORTER-RELATED"/>
    <property type="match status" value="1"/>
</dbReference>
<evidence type="ECO:0000313" key="9">
    <source>
        <dbReference type="EMBL" id="GCD96812.1"/>
    </source>
</evidence>
<sequence length="500" mass="51209">MKATEPRPVPHPRGVSSEAPERIADAVPPPGGRGRIVAVGVVMAAVVMDMLDASVVNVALPTLRADLHAGSAMLQWLLAGYTLAFAVLLTAGGRLGDVLGYRRVFLVGTGVFTVLSVACALAPNAELLVAARIGQGAAAALMVPQATALLQIMYAPHERARVMGLLSPIAGLSAALGPLVGGAILHADLFGTGWRPIFLMNLPVGVAVLVAAYRLLPSGRSAGAPRFDPRGTVYAVVGFGLLVLPLVQGPALHWPAWTVVCLVVSPIPLTLFVRDQRVRAGRGEATLVEPSLFRRRSFAGGLAVSLVVEAVLGGLMLVATFALQDGLGLSALAAGLATLPMIVGMVVGAAVLADPLIPRVGRHVVTIGGATVAAGTLALLWPFRHYGADCPVWAPMPGLFVAGVGLGMLMGPLFAITLQDVDTAHAGTASGTLEAVEQLGGALGVVTIGAVFLHHTTAGDSLGTAFGWGAGAILIVLALALALVPLLPRRFRTEDELGPE</sequence>
<dbReference type="GO" id="GO:0022857">
    <property type="term" value="F:transmembrane transporter activity"/>
    <property type="evidence" value="ECO:0007669"/>
    <property type="project" value="InterPro"/>
</dbReference>
<feature type="transmembrane region" description="Helical" evidence="7">
    <location>
        <begin position="231"/>
        <end position="248"/>
    </location>
</feature>
<feature type="transmembrane region" description="Helical" evidence="7">
    <location>
        <begin position="104"/>
        <end position="123"/>
    </location>
</feature>
<feature type="transmembrane region" description="Helical" evidence="7">
    <location>
        <begin position="162"/>
        <end position="185"/>
    </location>
</feature>
<keyword evidence="4 7" id="KW-0472">Membrane</keyword>
<keyword evidence="5" id="KW-0046">Antibiotic resistance</keyword>
<feature type="transmembrane region" description="Helical" evidence="7">
    <location>
        <begin position="465"/>
        <end position="487"/>
    </location>
</feature>
<evidence type="ECO:0000256" key="2">
    <source>
        <dbReference type="ARBA" id="ARBA00022692"/>
    </source>
</evidence>
<feature type="transmembrane region" description="Helical" evidence="7">
    <location>
        <begin position="72"/>
        <end position="92"/>
    </location>
</feature>
<feature type="region of interest" description="Disordered" evidence="6">
    <location>
        <begin position="1"/>
        <end position="27"/>
    </location>
</feature>
<dbReference type="PROSITE" id="PS50850">
    <property type="entry name" value="MFS"/>
    <property type="match status" value="1"/>
</dbReference>
<dbReference type="GO" id="GO:0005886">
    <property type="term" value="C:plasma membrane"/>
    <property type="evidence" value="ECO:0007669"/>
    <property type="project" value="UniProtKB-SubCell"/>
</dbReference>
<dbReference type="CDD" id="cd17321">
    <property type="entry name" value="MFS_MMR_MDR_like"/>
    <property type="match status" value="1"/>
</dbReference>
<reference evidence="9 10" key="1">
    <citation type="submission" date="2018-12" db="EMBL/GenBank/DDBJ databases">
        <title>Draft genome sequence of Embleya hyalina NBRC 13850T.</title>
        <authorList>
            <person name="Komaki H."/>
            <person name="Hosoyama A."/>
            <person name="Kimura A."/>
            <person name="Ichikawa N."/>
            <person name="Tamura T."/>
        </authorList>
    </citation>
    <scope>NUCLEOTIDE SEQUENCE [LARGE SCALE GENOMIC DNA]</scope>
    <source>
        <strain evidence="9 10">NBRC 13850</strain>
    </source>
</reference>
<feature type="transmembrane region" description="Helical" evidence="7">
    <location>
        <begin position="395"/>
        <end position="418"/>
    </location>
</feature>
<keyword evidence="2 7" id="KW-0812">Transmembrane</keyword>
<dbReference type="GO" id="GO:0046677">
    <property type="term" value="P:response to antibiotic"/>
    <property type="evidence" value="ECO:0007669"/>
    <property type="project" value="UniProtKB-KW"/>
</dbReference>
<dbReference type="EMBL" id="BIFH01000021">
    <property type="protein sequence ID" value="GCD96812.1"/>
    <property type="molecule type" value="Genomic_DNA"/>
</dbReference>
<feature type="transmembrane region" description="Helical" evidence="7">
    <location>
        <begin position="129"/>
        <end position="150"/>
    </location>
</feature>
<protein>
    <submittedName>
        <fullName evidence="9">Putative actinorhodin transporter</fullName>
    </submittedName>
</protein>
<dbReference type="Gene3D" id="1.20.1250.20">
    <property type="entry name" value="MFS general substrate transporter like domains"/>
    <property type="match status" value="1"/>
</dbReference>
<evidence type="ECO:0000313" key="10">
    <source>
        <dbReference type="Proteomes" id="UP000286931"/>
    </source>
</evidence>
<feature type="domain" description="Major facilitator superfamily (MFS) profile" evidence="8">
    <location>
        <begin position="38"/>
        <end position="496"/>
    </location>
</feature>
<feature type="transmembrane region" description="Helical" evidence="7">
    <location>
        <begin position="329"/>
        <end position="352"/>
    </location>
</feature>
<dbReference type="AlphaFoldDB" id="A0A401YQD6"/>
<evidence type="ECO:0000256" key="4">
    <source>
        <dbReference type="ARBA" id="ARBA00023136"/>
    </source>
</evidence>
<feature type="transmembrane region" description="Helical" evidence="7">
    <location>
        <begin position="298"/>
        <end position="323"/>
    </location>
</feature>
<evidence type="ECO:0000256" key="7">
    <source>
        <dbReference type="SAM" id="Phobius"/>
    </source>
</evidence>
<proteinExistence type="predicted"/>
<dbReference type="Proteomes" id="UP000286931">
    <property type="component" value="Unassembled WGS sequence"/>
</dbReference>
<dbReference type="InterPro" id="IPR020846">
    <property type="entry name" value="MFS_dom"/>
</dbReference>
<name>A0A401YQD6_9ACTN</name>
<dbReference type="OrthoDB" id="9781469at2"/>